<reference evidence="3" key="1">
    <citation type="submission" date="2021-07" db="EMBL/GenBank/DDBJ databases">
        <authorList>
            <person name="Branca A.L. A."/>
        </authorList>
    </citation>
    <scope>NUCLEOTIDE SEQUENCE</scope>
</reference>
<feature type="transmembrane region" description="Helical" evidence="2">
    <location>
        <begin position="29"/>
        <end position="49"/>
    </location>
</feature>
<proteinExistence type="predicted"/>
<dbReference type="EMBL" id="CAJVPG010000111">
    <property type="protein sequence ID" value="CAG8352467.1"/>
    <property type="molecule type" value="Genomic_DNA"/>
</dbReference>
<feature type="transmembrane region" description="Helical" evidence="2">
    <location>
        <begin position="496"/>
        <end position="517"/>
    </location>
</feature>
<dbReference type="Proteomes" id="UP001152649">
    <property type="component" value="Unassembled WGS sequence"/>
</dbReference>
<keyword evidence="2" id="KW-0812">Transmembrane</keyword>
<evidence type="ECO:0000256" key="1">
    <source>
        <dbReference type="SAM" id="MobiDB-lite"/>
    </source>
</evidence>
<dbReference type="AlphaFoldDB" id="A0A9W4IVE7"/>
<evidence type="ECO:0000313" key="4">
    <source>
        <dbReference type="Proteomes" id="UP001152649"/>
    </source>
</evidence>
<keyword evidence="4" id="KW-1185">Reference proteome</keyword>
<feature type="transmembrane region" description="Helical" evidence="2">
    <location>
        <begin position="417"/>
        <end position="436"/>
    </location>
</feature>
<evidence type="ECO:0000313" key="3">
    <source>
        <dbReference type="EMBL" id="CAG8352467.1"/>
    </source>
</evidence>
<feature type="transmembrane region" description="Helical" evidence="2">
    <location>
        <begin position="448"/>
        <end position="475"/>
    </location>
</feature>
<dbReference type="PANTHER" id="PTHR35043">
    <property type="entry name" value="TRANSCRIPTION FACTOR DOMAIN-CONTAINING PROTEIN"/>
    <property type="match status" value="1"/>
</dbReference>
<protein>
    <submittedName>
        <fullName evidence="3">Uncharacterized protein</fullName>
    </submittedName>
</protein>
<keyword evidence="2" id="KW-1133">Transmembrane helix</keyword>
<dbReference type="OrthoDB" id="270318at2759"/>
<feature type="transmembrane region" description="Helical" evidence="2">
    <location>
        <begin position="300"/>
        <end position="318"/>
    </location>
</feature>
<evidence type="ECO:0000256" key="2">
    <source>
        <dbReference type="SAM" id="Phobius"/>
    </source>
</evidence>
<comment type="caution">
    <text evidence="3">The sequence shown here is derived from an EMBL/GenBank/DDBJ whole genome shotgun (WGS) entry which is preliminary data.</text>
</comment>
<dbReference type="PANTHER" id="PTHR35043:SF7">
    <property type="entry name" value="TRANSCRIPTION FACTOR DOMAIN-CONTAINING PROTEIN"/>
    <property type="match status" value="1"/>
</dbReference>
<name>A0A9W4IVE7_9EURO</name>
<feature type="region of interest" description="Disordered" evidence="1">
    <location>
        <begin position="139"/>
        <end position="182"/>
    </location>
</feature>
<organism evidence="3 4">
    <name type="scientific">Penicillium salamii</name>
    <dbReference type="NCBI Taxonomy" id="1612424"/>
    <lineage>
        <taxon>Eukaryota</taxon>
        <taxon>Fungi</taxon>
        <taxon>Dikarya</taxon>
        <taxon>Ascomycota</taxon>
        <taxon>Pezizomycotina</taxon>
        <taxon>Eurotiomycetes</taxon>
        <taxon>Eurotiomycetidae</taxon>
        <taxon>Eurotiales</taxon>
        <taxon>Aspergillaceae</taxon>
        <taxon>Penicillium</taxon>
    </lineage>
</organism>
<keyword evidence="2" id="KW-0472">Membrane</keyword>
<accession>A0A9W4IVE7</accession>
<gene>
    <name evidence="3" type="ORF">PSALAMII_LOCUS3227</name>
</gene>
<sequence>MTKFNSNCTLPPNEVTFVTSPNTRGTLNIVWSCLAILLICTWSILHLNVPEQSIITNRKEQYTRALTRVFWKIVWMAMNLLSPEWALGKALDDSGAVSSVAAYFDELSEIDDVPWTRTHTYFVNMGGIAIHFDESTSPASQLHSQYTPVELPRRDSSETSLSRSISTTTNDSTPASAEPDRATLAPEVRISIELSERHEQPSLRTISRARAAEWCIDETNSTSLSEAMLQSSDPEYFHDPWERWRFEIEYKAWYHNLSALRGNVWVLDANQLLLARELGIIKRLPHISSDDIADRNKGDFVVKMIAVGQIIWFVIELLTRLRLRLPTSQLEVLTLSYAVCTAFTYGLLLDKPKDVAYSTVVSATCYASPKEMSRLALAGPTPNGNSRRSIWIPNHALHANPTSRYTSGGQLIPRIQTFGSGLLCSSFIFGGIHFVAWNFTFPSHTERLLWHISSIVTTAACPVSGIGEYLIAIICAALPPKTERNAEHLRVRVVDIFLYLTTGLFAIARIFIIVEVIRSLAFLPPRAFLATWSNNIPHAG</sequence>
<feature type="compositionally biased region" description="Low complexity" evidence="1">
    <location>
        <begin position="158"/>
        <end position="169"/>
    </location>
</feature>
<feature type="transmembrane region" description="Helical" evidence="2">
    <location>
        <begin position="330"/>
        <end position="349"/>
    </location>
</feature>